<dbReference type="Proteomes" id="UP001287356">
    <property type="component" value="Unassembled WGS sequence"/>
</dbReference>
<organism evidence="2 3">
    <name type="scientific">Lasiosphaeria ovina</name>
    <dbReference type="NCBI Taxonomy" id="92902"/>
    <lineage>
        <taxon>Eukaryota</taxon>
        <taxon>Fungi</taxon>
        <taxon>Dikarya</taxon>
        <taxon>Ascomycota</taxon>
        <taxon>Pezizomycotina</taxon>
        <taxon>Sordariomycetes</taxon>
        <taxon>Sordariomycetidae</taxon>
        <taxon>Sordariales</taxon>
        <taxon>Lasiosphaeriaceae</taxon>
        <taxon>Lasiosphaeria</taxon>
    </lineage>
</organism>
<evidence type="ECO:0000256" key="1">
    <source>
        <dbReference type="SAM" id="SignalP"/>
    </source>
</evidence>
<feature type="chain" id="PRO_5042025901" evidence="1">
    <location>
        <begin position="22"/>
        <end position="113"/>
    </location>
</feature>
<proteinExistence type="predicted"/>
<gene>
    <name evidence="2" type="ORF">B0T24DRAFT_114834</name>
</gene>
<accession>A0AAE0JTC7</accession>
<evidence type="ECO:0000313" key="3">
    <source>
        <dbReference type="Proteomes" id="UP001287356"/>
    </source>
</evidence>
<name>A0AAE0JTC7_9PEZI</name>
<dbReference type="AlphaFoldDB" id="A0AAE0JTC7"/>
<keyword evidence="3" id="KW-1185">Reference proteome</keyword>
<reference evidence="2" key="2">
    <citation type="submission" date="2023-06" db="EMBL/GenBank/DDBJ databases">
        <authorList>
            <consortium name="Lawrence Berkeley National Laboratory"/>
            <person name="Haridas S."/>
            <person name="Hensen N."/>
            <person name="Bonometti L."/>
            <person name="Westerberg I."/>
            <person name="Brannstrom I.O."/>
            <person name="Guillou S."/>
            <person name="Cros-Aarteil S."/>
            <person name="Calhoun S."/>
            <person name="Kuo A."/>
            <person name="Mondo S."/>
            <person name="Pangilinan J."/>
            <person name="Riley R."/>
            <person name="Labutti K."/>
            <person name="Andreopoulos B."/>
            <person name="Lipzen A."/>
            <person name="Chen C."/>
            <person name="Yanf M."/>
            <person name="Daum C."/>
            <person name="Ng V."/>
            <person name="Clum A."/>
            <person name="Steindorff A."/>
            <person name="Ohm R."/>
            <person name="Martin F."/>
            <person name="Silar P."/>
            <person name="Natvig D."/>
            <person name="Lalanne C."/>
            <person name="Gautier V."/>
            <person name="Ament-Velasquez S.L."/>
            <person name="Kruys A."/>
            <person name="Hutchinson M.I."/>
            <person name="Powell A.J."/>
            <person name="Barry K."/>
            <person name="Miller A.N."/>
            <person name="Grigoriev I.V."/>
            <person name="Debuchy R."/>
            <person name="Gladieux P."/>
            <person name="Thoren M.H."/>
            <person name="Johannesson H."/>
        </authorList>
    </citation>
    <scope>NUCLEOTIDE SEQUENCE</scope>
    <source>
        <strain evidence="2">CBS 958.72</strain>
    </source>
</reference>
<keyword evidence="1" id="KW-0732">Signal</keyword>
<sequence>MYVSLRNCALALAALAAVVNSAPLASGAGTSANYVTPTRVFKRVHINNCGPADFINRSSGGSPKIGKDTLASPDLVILSVSWSSSTGYRWHYRGPKICCWTRIGTSHSDVDHS</sequence>
<reference evidence="2" key="1">
    <citation type="journal article" date="2023" name="Mol. Phylogenet. Evol.">
        <title>Genome-scale phylogeny and comparative genomics of the fungal order Sordariales.</title>
        <authorList>
            <person name="Hensen N."/>
            <person name="Bonometti L."/>
            <person name="Westerberg I."/>
            <person name="Brannstrom I.O."/>
            <person name="Guillou S."/>
            <person name="Cros-Aarteil S."/>
            <person name="Calhoun S."/>
            <person name="Haridas S."/>
            <person name="Kuo A."/>
            <person name="Mondo S."/>
            <person name="Pangilinan J."/>
            <person name="Riley R."/>
            <person name="LaButti K."/>
            <person name="Andreopoulos B."/>
            <person name="Lipzen A."/>
            <person name="Chen C."/>
            <person name="Yan M."/>
            <person name="Daum C."/>
            <person name="Ng V."/>
            <person name="Clum A."/>
            <person name="Steindorff A."/>
            <person name="Ohm R.A."/>
            <person name="Martin F."/>
            <person name="Silar P."/>
            <person name="Natvig D.O."/>
            <person name="Lalanne C."/>
            <person name="Gautier V."/>
            <person name="Ament-Velasquez S.L."/>
            <person name="Kruys A."/>
            <person name="Hutchinson M.I."/>
            <person name="Powell A.J."/>
            <person name="Barry K."/>
            <person name="Miller A.N."/>
            <person name="Grigoriev I.V."/>
            <person name="Debuchy R."/>
            <person name="Gladieux P."/>
            <person name="Hiltunen Thoren M."/>
            <person name="Johannesson H."/>
        </authorList>
    </citation>
    <scope>NUCLEOTIDE SEQUENCE</scope>
    <source>
        <strain evidence="2">CBS 958.72</strain>
    </source>
</reference>
<protein>
    <submittedName>
        <fullName evidence="2">Uncharacterized protein</fullName>
    </submittedName>
</protein>
<feature type="signal peptide" evidence="1">
    <location>
        <begin position="1"/>
        <end position="21"/>
    </location>
</feature>
<dbReference type="EMBL" id="JAULSN010000012">
    <property type="protein sequence ID" value="KAK3361137.1"/>
    <property type="molecule type" value="Genomic_DNA"/>
</dbReference>
<evidence type="ECO:0000313" key="2">
    <source>
        <dbReference type="EMBL" id="KAK3361137.1"/>
    </source>
</evidence>
<comment type="caution">
    <text evidence="2">The sequence shown here is derived from an EMBL/GenBank/DDBJ whole genome shotgun (WGS) entry which is preliminary data.</text>
</comment>